<evidence type="ECO:0000256" key="1">
    <source>
        <dbReference type="ARBA" id="ARBA00011738"/>
    </source>
</evidence>
<comment type="caution">
    <text evidence="4">The sequence shown here is derived from an EMBL/GenBank/DDBJ whole genome shotgun (WGS) entry which is preliminary data.</text>
</comment>
<keyword evidence="5" id="KW-1185">Reference proteome</keyword>
<dbReference type="PANTHER" id="PTHR33178:SF3">
    <property type="entry name" value="STRESS-RESPONSE A_B BARREL DOMAIN-CONTAINING PROTEIN UP3"/>
    <property type="match status" value="1"/>
</dbReference>
<dbReference type="PANTHER" id="PTHR33178">
    <property type="match status" value="1"/>
</dbReference>
<dbReference type="PROSITE" id="PS51502">
    <property type="entry name" value="S_R_A_B_BARREL"/>
    <property type="match status" value="1"/>
</dbReference>
<proteinExistence type="predicted"/>
<dbReference type="Pfam" id="PF07876">
    <property type="entry name" value="Dabb"/>
    <property type="match status" value="1"/>
</dbReference>
<reference evidence="4 5" key="1">
    <citation type="submission" date="2024-01" db="EMBL/GenBank/DDBJ databases">
        <title>Genome assemblies of Stephania.</title>
        <authorList>
            <person name="Yang L."/>
        </authorList>
    </citation>
    <scope>NUCLEOTIDE SEQUENCE [LARGE SCALE GENOMIC DNA]</scope>
    <source>
        <strain evidence="4">YNDBR</strain>
        <tissue evidence="4">Leaf</tissue>
    </source>
</reference>
<dbReference type="AlphaFoldDB" id="A0AAP0DUY5"/>
<dbReference type="InterPro" id="IPR011008">
    <property type="entry name" value="Dimeric_a/b-barrel"/>
</dbReference>
<comment type="subunit">
    <text evidence="1">Homodimer.</text>
</comment>
<organism evidence="4 5">
    <name type="scientific">Stephania yunnanensis</name>
    <dbReference type="NCBI Taxonomy" id="152371"/>
    <lineage>
        <taxon>Eukaryota</taxon>
        <taxon>Viridiplantae</taxon>
        <taxon>Streptophyta</taxon>
        <taxon>Embryophyta</taxon>
        <taxon>Tracheophyta</taxon>
        <taxon>Spermatophyta</taxon>
        <taxon>Magnoliopsida</taxon>
        <taxon>Ranunculales</taxon>
        <taxon>Menispermaceae</taxon>
        <taxon>Menispermoideae</taxon>
        <taxon>Cissampelideae</taxon>
        <taxon>Stephania</taxon>
    </lineage>
</organism>
<feature type="compositionally biased region" description="Basic residues" evidence="2">
    <location>
        <begin position="166"/>
        <end position="179"/>
    </location>
</feature>
<dbReference type="InterPro" id="IPR013097">
    <property type="entry name" value="Dabb"/>
</dbReference>
<evidence type="ECO:0000259" key="3">
    <source>
        <dbReference type="PROSITE" id="PS51502"/>
    </source>
</evidence>
<protein>
    <recommendedName>
        <fullName evidence="3">Stress-response A/B barrel domain-containing protein</fullName>
    </recommendedName>
</protein>
<dbReference type="SUPFAM" id="SSF54909">
    <property type="entry name" value="Dimeric alpha+beta barrel"/>
    <property type="match status" value="1"/>
</dbReference>
<gene>
    <name evidence="4" type="ORF">Syun_030838</name>
</gene>
<name>A0AAP0DUY5_9MAGN</name>
<dbReference type="Gene3D" id="3.30.70.100">
    <property type="match status" value="1"/>
</dbReference>
<dbReference type="EMBL" id="JBBNAF010000053">
    <property type="protein sequence ID" value="KAK9081514.1"/>
    <property type="molecule type" value="Genomic_DNA"/>
</dbReference>
<dbReference type="SMART" id="SM00886">
    <property type="entry name" value="Dabb"/>
    <property type="match status" value="1"/>
</dbReference>
<accession>A0AAP0DUY5</accession>
<dbReference type="InterPro" id="IPR044662">
    <property type="entry name" value="HS1/DABB1-like"/>
</dbReference>
<evidence type="ECO:0000256" key="2">
    <source>
        <dbReference type="SAM" id="MobiDB-lite"/>
    </source>
</evidence>
<feature type="region of interest" description="Disordered" evidence="2">
    <location>
        <begin position="152"/>
        <end position="189"/>
    </location>
</feature>
<evidence type="ECO:0000313" key="4">
    <source>
        <dbReference type="EMBL" id="KAK9081514.1"/>
    </source>
</evidence>
<feature type="domain" description="Stress-response A/B barrel" evidence="3">
    <location>
        <begin position="49"/>
        <end position="140"/>
    </location>
</feature>
<evidence type="ECO:0000313" key="5">
    <source>
        <dbReference type="Proteomes" id="UP001420932"/>
    </source>
</evidence>
<dbReference type="Proteomes" id="UP001420932">
    <property type="component" value="Unassembled WGS sequence"/>
</dbReference>
<sequence>MLSTRARPLVFPTLTPHQPHKPLKPLKPIISYSSSKASSSMAETKTQTVEHVVLFKVDPTATPSKISNMMTSLASLKTLPQVRHLSVGPILKTHSPFTHVLHSRYSSVHDLSSYSSHPLHLSAVRSSVLPISLDVLALDWLSPAPLPPIPLLRPPPLPLQAQGPRPARRHRPPLQRPRRLPGPPRPRPQLRRELLACQGPGFWDRIACRVWGRRGVGQARF</sequence>